<keyword evidence="4" id="KW-0472">Membrane</keyword>
<keyword evidence="4" id="KW-0812">Transmembrane</keyword>
<dbReference type="InterPro" id="IPR036396">
    <property type="entry name" value="Cyt_P450_sf"/>
</dbReference>
<dbReference type="SUPFAM" id="SSF48264">
    <property type="entry name" value="Cytochrome P450"/>
    <property type="match status" value="1"/>
</dbReference>
<gene>
    <name evidence="5" type="ORF">E2986_09614</name>
</gene>
<dbReference type="Gene3D" id="1.10.630.10">
    <property type="entry name" value="Cytochrome P450"/>
    <property type="match status" value="1"/>
</dbReference>
<dbReference type="SUPFAM" id="SSF103473">
    <property type="entry name" value="MFS general substrate transporter"/>
    <property type="match status" value="1"/>
</dbReference>
<reference evidence="5" key="1">
    <citation type="submission" date="2019-11" db="EMBL/GenBank/DDBJ databases">
        <title>The nuclear and mitochondrial genomes of Frieseomelitta varia - a highly eusocial stingless bee (Meliponini) with a permanently sterile worker caste.</title>
        <authorList>
            <person name="Freitas F.C.P."/>
            <person name="Lourenco A.P."/>
            <person name="Nunes F.M.F."/>
            <person name="Paschoal A.R."/>
            <person name="Abreu F.C.P."/>
            <person name="Barbin F.O."/>
            <person name="Bataglia L."/>
            <person name="Cardoso-Junior C.A.M."/>
            <person name="Cervoni M.S."/>
            <person name="Silva S.R."/>
            <person name="Dalarmi F."/>
            <person name="Del Lama M.A."/>
            <person name="Depintor T.S."/>
            <person name="Ferreira K.M."/>
            <person name="Goria P.S."/>
            <person name="Jaskot M.C."/>
            <person name="Lago D.C."/>
            <person name="Luna-Lucena D."/>
            <person name="Moda L.M."/>
            <person name="Nascimento L."/>
            <person name="Pedrino M."/>
            <person name="Rabico F.O."/>
            <person name="Sanches F.C."/>
            <person name="Santos D.E."/>
            <person name="Santos C.G."/>
            <person name="Vieira J."/>
            <person name="Lopes T.F."/>
            <person name="Barchuk A.R."/>
            <person name="Hartfelder K."/>
            <person name="Simoes Z.L.P."/>
            <person name="Bitondi M.M.G."/>
            <person name="Pinheiro D.G."/>
        </authorList>
    </citation>
    <scope>NUCLEOTIDE SEQUENCE</scope>
    <source>
        <strain evidence="5">USP_RPSP 00005682</strain>
        <tissue evidence="5">Whole individual</tissue>
    </source>
</reference>
<dbReference type="GO" id="GO:0005506">
    <property type="term" value="F:iron ion binding"/>
    <property type="evidence" value="ECO:0007669"/>
    <property type="project" value="InterPro"/>
</dbReference>
<dbReference type="InterPro" id="IPR036259">
    <property type="entry name" value="MFS_trans_sf"/>
</dbReference>
<dbReference type="Proteomes" id="UP000655588">
    <property type="component" value="Unassembled WGS sequence"/>
</dbReference>
<feature type="transmembrane region" description="Helical" evidence="4">
    <location>
        <begin position="341"/>
        <end position="363"/>
    </location>
</feature>
<dbReference type="PANTHER" id="PTHR11360">
    <property type="entry name" value="MONOCARBOXYLATE TRANSPORTER"/>
    <property type="match status" value="1"/>
</dbReference>
<evidence type="ECO:0000313" key="5">
    <source>
        <dbReference type="EMBL" id="KAF3419876.1"/>
    </source>
</evidence>
<dbReference type="GO" id="GO:0004497">
    <property type="term" value="F:monooxygenase activity"/>
    <property type="evidence" value="ECO:0007669"/>
    <property type="project" value="UniProtKB-KW"/>
</dbReference>
<dbReference type="EMBL" id="WNWW01001027">
    <property type="protein sequence ID" value="KAF3419876.1"/>
    <property type="molecule type" value="Genomic_DNA"/>
</dbReference>
<feature type="region of interest" description="Disordered" evidence="3">
    <location>
        <begin position="950"/>
        <end position="988"/>
    </location>
</feature>
<dbReference type="GO" id="GO:0020037">
    <property type="term" value="F:heme binding"/>
    <property type="evidence" value="ECO:0007669"/>
    <property type="project" value="InterPro"/>
</dbReference>
<dbReference type="Gene3D" id="1.20.1250.20">
    <property type="entry name" value="MFS general substrate transporter like domains"/>
    <property type="match status" value="1"/>
</dbReference>
<dbReference type="GO" id="GO:0016705">
    <property type="term" value="F:oxidoreductase activity, acting on paired donors, with incorporation or reduction of molecular oxygen"/>
    <property type="evidence" value="ECO:0007669"/>
    <property type="project" value="InterPro"/>
</dbReference>
<feature type="compositionally biased region" description="Low complexity" evidence="3">
    <location>
        <begin position="915"/>
        <end position="927"/>
    </location>
</feature>
<evidence type="ECO:0000256" key="4">
    <source>
        <dbReference type="SAM" id="Phobius"/>
    </source>
</evidence>
<protein>
    <submittedName>
        <fullName evidence="5">Uncharacterized protein</fullName>
    </submittedName>
</protein>
<accession>A0A833VIQ7</accession>
<dbReference type="Pfam" id="PF00067">
    <property type="entry name" value="p450"/>
    <property type="match status" value="1"/>
</dbReference>
<feature type="compositionally biased region" description="Basic and acidic residues" evidence="3">
    <location>
        <begin position="793"/>
        <end position="803"/>
    </location>
</feature>
<dbReference type="InterPro" id="IPR050327">
    <property type="entry name" value="Proton-linked_MCT"/>
</dbReference>
<proteinExistence type="inferred from homology"/>
<dbReference type="InterPro" id="IPR011701">
    <property type="entry name" value="MFS"/>
</dbReference>
<evidence type="ECO:0000256" key="1">
    <source>
        <dbReference type="ARBA" id="ARBA00010617"/>
    </source>
</evidence>
<keyword evidence="4" id="KW-1133">Transmembrane helix</keyword>
<comment type="caution">
    <text evidence="5">The sequence shown here is derived from an EMBL/GenBank/DDBJ whole genome shotgun (WGS) entry which is preliminary data.</text>
</comment>
<dbReference type="AlphaFoldDB" id="A0A833VIQ7"/>
<feature type="transmembrane region" description="Helical" evidence="4">
    <location>
        <begin position="530"/>
        <end position="555"/>
    </location>
</feature>
<feature type="transmembrane region" description="Helical" evidence="4">
    <location>
        <begin position="384"/>
        <end position="405"/>
    </location>
</feature>
<feature type="compositionally biased region" description="Basic and acidic residues" evidence="3">
    <location>
        <begin position="904"/>
        <end position="914"/>
    </location>
</feature>
<feature type="region of interest" description="Disordered" evidence="3">
    <location>
        <begin position="788"/>
        <end position="876"/>
    </location>
</feature>
<feature type="region of interest" description="Disordered" evidence="3">
    <location>
        <begin position="904"/>
        <end position="927"/>
    </location>
</feature>
<feature type="region of interest" description="Disordered" evidence="3">
    <location>
        <begin position="71"/>
        <end position="92"/>
    </location>
</feature>
<dbReference type="InterPro" id="IPR001128">
    <property type="entry name" value="Cyt_P450"/>
</dbReference>
<organism evidence="5 6">
    <name type="scientific">Frieseomelitta varia</name>
    <dbReference type="NCBI Taxonomy" id="561572"/>
    <lineage>
        <taxon>Eukaryota</taxon>
        <taxon>Metazoa</taxon>
        <taxon>Ecdysozoa</taxon>
        <taxon>Arthropoda</taxon>
        <taxon>Hexapoda</taxon>
        <taxon>Insecta</taxon>
        <taxon>Pterygota</taxon>
        <taxon>Neoptera</taxon>
        <taxon>Endopterygota</taxon>
        <taxon>Hymenoptera</taxon>
        <taxon>Apocrita</taxon>
        <taxon>Aculeata</taxon>
        <taxon>Apoidea</taxon>
        <taxon>Anthophila</taxon>
        <taxon>Apidae</taxon>
        <taxon>Frieseomelitta</taxon>
    </lineage>
</organism>
<name>A0A833VIQ7_9HYME</name>
<sequence length="1012" mass="113001">MAVMKMCDIIHRRTYNAVLRVDFLFKFSQYAKEQLNSLNVIHSLTSRVIKKKKEDIYKKICSNIEDKQTEKSKKTTASAKSDTNISDQHKGGQQYYVRDDLDEIDENDVGEKKRLAFLDLLLELSKNGAKLTDQEIQEEVDTIMFEGHDTTAAGSSFTLCLLGIHQDVQLSLRSLDPSFGLLFHDPFEELDIDSTGASFVMSILDAIVNFSELKSNGMVKRAGCDTSDSENNMVEYDKTEEVKKKSRNEYFKKIKETFDLDLLKDGVYLNIVIGLSLHYVAESNFKLMTPFFLTSIAMAAQSRGTFLIITFVVIGFLRGATLVNLNLTVSEYCPLNKLPSAFGMFMVFKGLFVVILSPAIGIGHGIMFPATNLAMNTYFRKKRNVAMGLSVTLTGLGPILMPLLVAKLLEIYATTGTLLIIAGIAMHSLIGAALLKPFRKKEITSITKDNDITASSAECNDKILANETGNVTDVGASCRLLEETSGRKTSNAEEHLSGNVINESTKEEKKSILRKITEHMDLALLKDGRYVAVILGMGVSLVAETNFNMMIPFVLTELAGLERDSIATVMSIQAISDITGRLCVPLLAHKAGWTSRNLYVLSLIGSTVGRTSTYSNVKYSKMRNRPLHGNEFTICWVITYQLARCQGGGPSTFGYDASSACSKPYSRAGRARFANLPCDFRQQNWCTVAGSSYPWHAVRRFVQENQGLMRRMYGDERHINVLRAEFERNDIELKYDDYYHDHRKYQYTHDYEYYEPEDSLRLNNNEYEGRSFTSRSFNDNAAKRLNKFPKLSEYTRPHFRPTEKTTTSTSTTTTTTSTPPTTATYSTKETSSSSSTLSTTDFTTSREPTTRSTPATPSSLINGTNEEKGNPPDGVTVSPVATSSYAVREQNFIINEISEQIDKADETEAEKSGEVTDVSESSIEETSTINLPNVTELPDEGEMVEDLFATPSKETTVQGEASNSNEEQEFRPRPEYRPVVGKPEASTMEGQLYQDVVAKDQQEQPVLKLRGV</sequence>
<comment type="similarity">
    <text evidence="1">Belongs to the cytochrome P450 family.</text>
</comment>
<dbReference type="Pfam" id="PF07690">
    <property type="entry name" value="MFS_1"/>
    <property type="match status" value="1"/>
</dbReference>
<keyword evidence="6" id="KW-1185">Reference proteome</keyword>
<feature type="transmembrane region" description="Helical" evidence="4">
    <location>
        <begin position="411"/>
        <end position="435"/>
    </location>
</feature>
<feature type="compositionally biased region" description="Low complexity" evidence="3">
    <location>
        <begin position="804"/>
        <end position="859"/>
    </location>
</feature>
<evidence type="ECO:0000256" key="3">
    <source>
        <dbReference type="SAM" id="MobiDB-lite"/>
    </source>
</evidence>
<dbReference type="PANTHER" id="PTHR11360:SF237">
    <property type="entry name" value="MONOCARBOXYLATE TRANSPORTER 12-B-LIKE PROTEIN"/>
    <property type="match status" value="1"/>
</dbReference>
<evidence type="ECO:0000256" key="2">
    <source>
        <dbReference type="ARBA" id="ARBA00023033"/>
    </source>
</evidence>
<dbReference type="GO" id="GO:0008028">
    <property type="term" value="F:monocarboxylic acid transmembrane transporter activity"/>
    <property type="evidence" value="ECO:0007669"/>
    <property type="project" value="TreeGrafter"/>
</dbReference>
<feature type="compositionally biased region" description="Polar residues" evidence="3">
    <location>
        <begin position="952"/>
        <end position="965"/>
    </location>
</feature>
<keyword evidence="2" id="KW-0503">Monooxygenase</keyword>
<evidence type="ECO:0000313" key="6">
    <source>
        <dbReference type="Proteomes" id="UP000655588"/>
    </source>
</evidence>
<feature type="transmembrane region" description="Helical" evidence="4">
    <location>
        <begin position="306"/>
        <end position="329"/>
    </location>
</feature>
<keyword evidence="2" id="KW-0560">Oxidoreductase</keyword>